<keyword evidence="3" id="KW-1185">Reference proteome</keyword>
<protein>
    <submittedName>
        <fullName evidence="2">Uncharacterized protein</fullName>
    </submittedName>
</protein>
<sequence>MTEASFCILIFIMESATRTVSSSVFPTGTSTILVDLGVGAESWILSSVGGQSELGNKREGGWFEVGGWAALSFGVGEWGRSEFWGWVGGPSLATVGEGSAGFWVRIQGAGSNALHISPPIPLSSDIAIDNGASS</sequence>
<feature type="chain" id="PRO_5041706097" evidence="1">
    <location>
        <begin position="23"/>
        <end position="134"/>
    </location>
</feature>
<feature type="signal peptide" evidence="1">
    <location>
        <begin position="1"/>
        <end position="22"/>
    </location>
</feature>
<evidence type="ECO:0000313" key="3">
    <source>
        <dbReference type="Proteomes" id="UP001187192"/>
    </source>
</evidence>
<keyword evidence="1" id="KW-0732">Signal</keyword>
<name>A0AA88DEV1_FICCA</name>
<dbReference type="Proteomes" id="UP001187192">
    <property type="component" value="Unassembled WGS sequence"/>
</dbReference>
<dbReference type="AlphaFoldDB" id="A0AA88DEV1"/>
<reference evidence="2" key="1">
    <citation type="submission" date="2023-07" db="EMBL/GenBank/DDBJ databases">
        <title>draft genome sequence of fig (Ficus carica).</title>
        <authorList>
            <person name="Takahashi T."/>
            <person name="Nishimura K."/>
        </authorList>
    </citation>
    <scope>NUCLEOTIDE SEQUENCE</scope>
</reference>
<comment type="caution">
    <text evidence="2">The sequence shown here is derived from an EMBL/GenBank/DDBJ whole genome shotgun (WGS) entry which is preliminary data.</text>
</comment>
<organism evidence="2 3">
    <name type="scientific">Ficus carica</name>
    <name type="common">Common fig</name>
    <dbReference type="NCBI Taxonomy" id="3494"/>
    <lineage>
        <taxon>Eukaryota</taxon>
        <taxon>Viridiplantae</taxon>
        <taxon>Streptophyta</taxon>
        <taxon>Embryophyta</taxon>
        <taxon>Tracheophyta</taxon>
        <taxon>Spermatophyta</taxon>
        <taxon>Magnoliopsida</taxon>
        <taxon>eudicotyledons</taxon>
        <taxon>Gunneridae</taxon>
        <taxon>Pentapetalae</taxon>
        <taxon>rosids</taxon>
        <taxon>fabids</taxon>
        <taxon>Rosales</taxon>
        <taxon>Moraceae</taxon>
        <taxon>Ficeae</taxon>
        <taxon>Ficus</taxon>
    </lineage>
</organism>
<proteinExistence type="predicted"/>
<dbReference type="EMBL" id="BTGU01002244">
    <property type="protein sequence ID" value="GMN35874.1"/>
    <property type="molecule type" value="Genomic_DNA"/>
</dbReference>
<accession>A0AA88DEV1</accession>
<evidence type="ECO:0000313" key="2">
    <source>
        <dbReference type="EMBL" id="GMN35874.1"/>
    </source>
</evidence>
<gene>
    <name evidence="2" type="ORF">TIFTF001_042307</name>
</gene>
<evidence type="ECO:0000256" key="1">
    <source>
        <dbReference type="SAM" id="SignalP"/>
    </source>
</evidence>